<keyword evidence="2" id="KW-1185">Reference proteome</keyword>
<dbReference type="EMBL" id="LNIX01000044">
    <property type="protein sequence ID" value="OXA38656.1"/>
    <property type="molecule type" value="Genomic_DNA"/>
</dbReference>
<proteinExistence type="predicted"/>
<gene>
    <name evidence="1" type="ORF">Fcan01_26628</name>
</gene>
<sequence length="452" mass="52985">MSHLDFEDNSPTEQITPTLNVYTITAICSWLPLCTVKRCRLVSKLWNAGAIPILFKRSTLRLKCNDINEISRNVTLLTEISSLGIPDNVQITILTRTHLAYSPITRDIWNDEFVRFYAKIPGITHLSFKNLTLHWNINSHMEADLIQNLIQNSSRTLTRLNICPRYDYTFDVDLIPLPDFVNKFDPVKRLDLSRMRTHKFVVENNWRKVLNFVTQLMTVFDKLEDLILHKTLTKFLVEIVDVIPRTMVNLTISGAIMHDELQDVAQLKNPLRKLSIKDVIFGDDASPDIPPHLYNLISKHAQTLELLTVRFLAWEFYDDLKLPALLNLKRFDLTVPSVRYGWNFYIDFPPETPNLAMAFPRLREFCLTFHVVWEGYWTNALESLFSSETQVCPNVRKVEIRDLNWRKTYCFVDRGYEIDVKYARIFKIFPNANNKFVQDLRKYFEKKGMLTI</sequence>
<evidence type="ECO:0000313" key="1">
    <source>
        <dbReference type="EMBL" id="OXA38656.1"/>
    </source>
</evidence>
<dbReference type="SUPFAM" id="SSF52047">
    <property type="entry name" value="RNI-like"/>
    <property type="match status" value="1"/>
</dbReference>
<dbReference type="AlphaFoldDB" id="A0A226D318"/>
<dbReference type="Proteomes" id="UP000198287">
    <property type="component" value="Unassembled WGS sequence"/>
</dbReference>
<evidence type="ECO:0000313" key="2">
    <source>
        <dbReference type="Proteomes" id="UP000198287"/>
    </source>
</evidence>
<organism evidence="1 2">
    <name type="scientific">Folsomia candida</name>
    <name type="common">Springtail</name>
    <dbReference type="NCBI Taxonomy" id="158441"/>
    <lineage>
        <taxon>Eukaryota</taxon>
        <taxon>Metazoa</taxon>
        <taxon>Ecdysozoa</taxon>
        <taxon>Arthropoda</taxon>
        <taxon>Hexapoda</taxon>
        <taxon>Collembola</taxon>
        <taxon>Entomobryomorpha</taxon>
        <taxon>Isotomoidea</taxon>
        <taxon>Isotomidae</taxon>
        <taxon>Proisotominae</taxon>
        <taxon>Folsomia</taxon>
    </lineage>
</organism>
<accession>A0A226D318</accession>
<reference evidence="1 2" key="1">
    <citation type="submission" date="2015-12" db="EMBL/GenBank/DDBJ databases">
        <title>The genome of Folsomia candida.</title>
        <authorList>
            <person name="Faddeeva A."/>
            <person name="Derks M.F."/>
            <person name="Anvar Y."/>
            <person name="Smit S."/>
            <person name="Van Straalen N."/>
            <person name="Roelofs D."/>
        </authorList>
    </citation>
    <scope>NUCLEOTIDE SEQUENCE [LARGE SCALE GENOMIC DNA]</scope>
    <source>
        <strain evidence="1 2">VU population</strain>
        <tissue evidence="1">Whole body</tissue>
    </source>
</reference>
<name>A0A226D318_FOLCA</name>
<protein>
    <recommendedName>
        <fullName evidence="3">F-box domain-containing protein</fullName>
    </recommendedName>
</protein>
<evidence type="ECO:0008006" key="3">
    <source>
        <dbReference type="Google" id="ProtNLM"/>
    </source>
</evidence>
<comment type="caution">
    <text evidence="1">The sequence shown here is derived from an EMBL/GenBank/DDBJ whole genome shotgun (WGS) entry which is preliminary data.</text>
</comment>